<protein>
    <submittedName>
        <fullName evidence="1">Uncharacterized protein</fullName>
    </submittedName>
</protein>
<keyword evidence="2" id="KW-1185">Reference proteome</keyword>
<comment type="caution">
    <text evidence="1">The sequence shown here is derived from an EMBL/GenBank/DDBJ whole genome shotgun (WGS) entry which is preliminary data.</text>
</comment>
<dbReference type="RefSeq" id="WP_207326929.1">
    <property type="nucleotide sequence ID" value="NZ_JAFMYW010000001.1"/>
</dbReference>
<organism evidence="1 2">
    <name type="scientific">Fibrella forsythiae</name>
    <dbReference type="NCBI Taxonomy" id="2817061"/>
    <lineage>
        <taxon>Bacteria</taxon>
        <taxon>Pseudomonadati</taxon>
        <taxon>Bacteroidota</taxon>
        <taxon>Cytophagia</taxon>
        <taxon>Cytophagales</taxon>
        <taxon>Spirosomataceae</taxon>
        <taxon>Fibrella</taxon>
    </lineage>
</organism>
<sequence>MNEQNFTLQNYTTGQFHQIRGISPEGSPVALTQKPYGMGLYHKTLSEAMAFATSGDTVILLRNVTEYITLKNGVNINGNGYSITSAANAPLMTDGGNQVICEVFNFERLQNLYNGGISEWNGLIMVTGGGSDITVQGKTLFTPPGNGFTWNGKAAICNGINATLRLRFKNIVANAVEVGGTGARIFIEDGSYSSPNATSYAYRVTTGEKGSVIFNNMAITVKNQLTYDLDCLATYNRCRIKSERNGLNDRARSRYTFIDCQFVGQTKATWQAETDSIHTMSATGILELLGTNTFIAKGAAAAWLTPAAGSAVSINGKLISNKPSPASNFAPTVGTAANGSILIDAAADLKFLQ</sequence>
<dbReference type="EMBL" id="JAFMYW010000001">
    <property type="protein sequence ID" value="MBO0947002.1"/>
    <property type="molecule type" value="Genomic_DNA"/>
</dbReference>
<reference evidence="1 2" key="1">
    <citation type="submission" date="2021-03" db="EMBL/GenBank/DDBJ databases">
        <title>Fibrella sp. HMF5405 genome sequencing and assembly.</title>
        <authorList>
            <person name="Kang H."/>
            <person name="Kim H."/>
            <person name="Bae S."/>
            <person name="Joh K."/>
        </authorList>
    </citation>
    <scope>NUCLEOTIDE SEQUENCE [LARGE SCALE GENOMIC DNA]</scope>
    <source>
        <strain evidence="1 2">HMF5405</strain>
    </source>
</reference>
<evidence type="ECO:0000313" key="2">
    <source>
        <dbReference type="Proteomes" id="UP000664628"/>
    </source>
</evidence>
<name>A0ABS3JAI0_9BACT</name>
<evidence type="ECO:0000313" key="1">
    <source>
        <dbReference type="EMBL" id="MBO0947002.1"/>
    </source>
</evidence>
<accession>A0ABS3JAI0</accession>
<gene>
    <name evidence="1" type="ORF">J2I46_00295</name>
</gene>
<dbReference type="Proteomes" id="UP000664628">
    <property type="component" value="Unassembled WGS sequence"/>
</dbReference>
<proteinExistence type="predicted"/>